<keyword evidence="2" id="KW-1185">Reference proteome</keyword>
<accession>A0A220U0W7</accession>
<dbReference type="KEGG" id="vil:CFK37_04425"/>
<dbReference type="AlphaFoldDB" id="A0A220U0W7"/>
<sequence>MPAKGDFSRATLTAVLRGLADLSLQGKESSLEKHRTQKKRVSFSRSLRIFKMLGKGEKLNF</sequence>
<reference evidence="1 2" key="1">
    <citation type="submission" date="2017-07" db="EMBL/GenBank/DDBJ databases">
        <title>Virgibacillus sp. LM2416.</title>
        <authorList>
            <person name="Tak E.J."/>
            <person name="Bae J.-W."/>
        </authorList>
    </citation>
    <scope>NUCLEOTIDE SEQUENCE [LARGE SCALE GENOMIC DNA]</scope>
    <source>
        <strain evidence="1 2">LM2416</strain>
    </source>
</reference>
<evidence type="ECO:0000313" key="1">
    <source>
        <dbReference type="EMBL" id="ASK61471.1"/>
    </source>
</evidence>
<proteinExistence type="predicted"/>
<dbReference type="Proteomes" id="UP000198312">
    <property type="component" value="Chromosome"/>
</dbReference>
<dbReference type="EMBL" id="CP022315">
    <property type="protein sequence ID" value="ASK61471.1"/>
    <property type="molecule type" value="Genomic_DNA"/>
</dbReference>
<protein>
    <submittedName>
        <fullName evidence="1">Uncharacterized protein</fullName>
    </submittedName>
</protein>
<gene>
    <name evidence="1" type="ORF">CFK37_04425</name>
</gene>
<evidence type="ECO:0000313" key="2">
    <source>
        <dbReference type="Proteomes" id="UP000198312"/>
    </source>
</evidence>
<name>A0A220U0W7_9BACI</name>
<organism evidence="1 2">
    <name type="scientific">Virgibacillus phasianinus</name>
    <dbReference type="NCBI Taxonomy" id="2017483"/>
    <lineage>
        <taxon>Bacteria</taxon>
        <taxon>Bacillati</taxon>
        <taxon>Bacillota</taxon>
        <taxon>Bacilli</taxon>
        <taxon>Bacillales</taxon>
        <taxon>Bacillaceae</taxon>
        <taxon>Virgibacillus</taxon>
    </lineage>
</organism>